<dbReference type="InterPro" id="IPR043143">
    <property type="entry name" value="Mal/L-sulf/L-lact_DH-like_NADP"/>
</dbReference>
<dbReference type="RefSeq" id="WP_277860983.1">
    <property type="nucleotide sequence ID" value="NZ_JARRAG010000002.1"/>
</dbReference>
<keyword evidence="4" id="KW-1185">Reference proteome</keyword>
<dbReference type="EMBL" id="JARRAG010000002">
    <property type="protein sequence ID" value="MDG3004628.1"/>
    <property type="molecule type" value="Genomic_DNA"/>
</dbReference>
<dbReference type="Gene3D" id="1.10.1530.10">
    <property type="match status" value="1"/>
</dbReference>
<evidence type="ECO:0000313" key="4">
    <source>
        <dbReference type="Proteomes" id="UP001216907"/>
    </source>
</evidence>
<proteinExistence type="inferred from homology"/>
<dbReference type="InterPro" id="IPR003767">
    <property type="entry name" value="Malate/L-lactate_DH-like"/>
</dbReference>
<dbReference type="Gene3D" id="3.30.1370.60">
    <property type="entry name" value="Hypothetical oxidoreductase yiak, domain 2"/>
    <property type="match status" value="1"/>
</dbReference>
<dbReference type="Proteomes" id="UP001216907">
    <property type="component" value="Unassembled WGS sequence"/>
</dbReference>
<comment type="similarity">
    <text evidence="1">Belongs to the LDH2/MDH2 oxidoreductase family.</text>
</comment>
<dbReference type="PANTHER" id="PTHR11091">
    <property type="entry name" value="OXIDOREDUCTASE-RELATED"/>
    <property type="match status" value="1"/>
</dbReference>
<dbReference type="SUPFAM" id="SSF89733">
    <property type="entry name" value="L-sulfolactate dehydrogenase-like"/>
    <property type="match status" value="1"/>
</dbReference>
<dbReference type="PANTHER" id="PTHR11091:SF0">
    <property type="entry name" value="MALATE DEHYDROGENASE"/>
    <property type="match status" value="1"/>
</dbReference>
<dbReference type="InterPro" id="IPR043144">
    <property type="entry name" value="Mal/L-sulf/L-lact_DH-like_ah"/>
</dbReference>
<evidence type="ECO:0000256" key="2">
    <source>
        <dbReference type="ARBA" id="ARBA00023002"/>
    </source>
</evidence>
<accession>A0ABT6FAL3</accession>
<dbReference type="InterPro" id="IPR036111">
    <property type="entry name" value="Mal/L-sulfo/L-lacto_DH-like_sf"/>
</dbReference>
<dbReference type="Pfam" id="PF02615">
    <property type="entry name" value="Ldh_2"/>
    <property type="match status" value="1"/>
</dbReference>
<name>A0ABT6FAL3_9BACT</name>
<protein>
    <submittedName>
        <fullName evidence="3">Ldh family oxidoreductase</fullName>
    </submittedName>
</protein>
<evidence type="ECO:0000256" key="1">
    <source>
        <dbReference type="ARBA" id="ARBA00006056"/>
    </source>
</evidence>
<sequence>MDDRVRFSLDEVRELVASVLTRHGLAPAHVEACADVMTAGERDGGGSHGIFRLLMCMNSIRAGKVTLDAEPVVHDVAPGVVRVDAGGAFAPLAFRRGLPLLAKKAKAVGVAAMAVNDCCHFAALFPEVEAIAREGLVGFAFTPSHAWVAPAGGSRPLLGTNPIAFGWPRPGGDPFVFDFATSASARGEIELHRREARPTPPGWGVDPSGEPTTDADAIMAGAMLPFGGHKGSALSLMVELIAGPLIGDLTSVDSIAFDDGARGAPRGGELLLAIDPSRILGAAAGDHLARAEAIFDGVVSQGARLPSLRRYEARRRSLSEGALIPRKLVEEVRALLD</sequence>
<reference evidence="3 4" key="1">
    <citation type="submission" date="2023-03" db="EMBL/GenBank/DDBJ databases">
        <title>Paludisphaera mucosa sp. nov. a novel planctomycete from northern fen.</title>
        <authorList>
            <person name="Ivanova A."/>
        </authorList>
    </citation>
    <scope>NUCLEOTIDE SEQUENCE [LARGE SCALE GENOMIC DNA]</scope>
    <source>
        <strain evidence="3 4">Pla2</strain>
    </source>
</reference>
<organism evidence="3 4">
    <name type="scientific">Paludisphaera mucosa</name>
    <dbReference type="NCBI Taxonomy" id="3030827"/>
    <lineage>
        <taxon>Bacteria</taxon>
        <taxon>Pseudomonadati</taxon>
        <taxon>Planctomycetota</taxon>
        <taxon>Planctomycetia</taxon>
        <taxon>Isosphaerales</taxon>
        <taxon>Isosphaeraceae</taxon>
        <taxon>Paludisphaera</taxon>
    </lineage>
</organism>
<evidence type="ECO:0000313" key="3">
    <source>
        <dbReference type="EMBL" id="MDG3004628.1"/>
    </source>
</evidence>
<keyword evidence="2" id="KW-0560">Oxidoreductase</keyword>
<gene>
    <name evidence="3" type="ORF">PZE19_12645</name>
</gene>
<comment type="caution">
    <text evidence="3">The sequence shown here is derived from an EMBL/GenBank/DDBJ whole genome shotgun (WGS) entry which is preliminary data.</text>
</comment>